<dbReference type="Gene3D" id="3.40.50.2000">
    <property type="entry name" value="Glycogen Phosphorylase B"/>
    <property type="match status" value="2"/>
</dbReference>
<name>A0A366HR37_9BACT</name>
<organism evidence="6 7">
    <name type="scientific">Roseimicrobium gellanilyticum</name>
    <dbReference type="NCBI Taxonomy" id="748857"/>
    <lineage>
        <taxon>Bacteria</taxon>
        <taxon>Pseudomonadati</taxon>
        <taxon>Verrucomicrobiota</taxon>
        <taxon>Verrucomicrobiia</taxon>
        <taxon>Verrucomicrobiales</taxon>
        <taxon>Verrucomicrobiaceae</taxon>
        <taxon>Roseimicrobium</taxon>
    </lineage>
</organism>
<accession>A0A366HR37</accession>
<evidence type="ECO:0000313" key="7">
    <source>
        <dbReference type="Proteomes" id="UP000253426"/>
    </source>
</evidence>
<dbReference type="PANTHER" id="PTHR43174">
    <property type="entry name" value="UDP-N-ACETYLGLUCOSAMINE 2-EPIMERASE"/>
    <property type="match status" value="1"/>
</dbReference>
<dbReference type="OrthoDB" id="9803238at2"/>
<dbReference type="EC" id="5.1.3.14" evidence="3"/>
<proteinExistence type="inferred from homology"/>
<evidence type="ECO:0000256" key="3">
    <source>
        <dbReference type="ARBA" id="ARBA00038858"/>
    </source>
</evidence>
<evidence type="ECO:0000256" key="4">
    <source>
        <dbReference type="RuleBase" id="RU003513"/>
    </source>
</evidence>
<dbReference type="AlphaFoldDB" id="A0A366HR37"/>
<feature type="domain" description="UDP-N-acetylglucosamine 2-epimerase" evidence="5">
    <location>
        <begin position="27"/>
        <end position="370"/>
    </location>
</feature>
<dbReference type="Proteomes" id="UP000253426">
    <property type="component" value="Unassembled WGS sequence"/>
</dbReference>
<dbReference type="RefSeq" id="WP_113958436.1">
    <property type="nucleotide sequence ID" value="NZ_QNRR01000003.1"/>
</dbReference>
<comment type="caution">
    <text evidence="6">The sequence shown here is derived from an EMBL/GenBank/DDBJ whole genome shotgun (WGS) entry which is preliminary data.</text>
</comment>
<dbReference type="Pfam" id="PF02350">
    <property type="entry name" value="Epimerase_2"/>
    <property type="match status" value="1"/>
</dbReference>
<dbReference type="InterPro" id="IPR003331">
    <property type="entry name" value="UDP_GlcNAc_Epimerase_2_dom"/>
</dbReference>
<evidence type="ECO:0000313" key="6">
    <source>
        <dbReference type="EMBL" id="RBP45309.1"/>
    </source>
</evidence>
<keyword evidence="1 4" id="KW-0413">Isomerase</keyword>
<gene>
    <name evidence="6" type="ORF">DES53_103307</name>
</gene>
<evidence type="ECO:0000256" key="1">
    <source>
        <dbReference type="ARBA" id="ARBA00023235"/>
    </source>
</evidence>
<protein>
    <recommendedName>
        <fullName evidence="3">UDP-N-acetylglucosamine 2-epimerase (non-hydrolyzing)</fullName>
        <ecNumber evidence="3">5.1.3.14</ecNumber>
    </recommendedName>
</protein>
<dbReference type="GO" id="GO:0008761">
    <property type="term" value="F:UDP-N-acetylglucosamine 2-epimerase activity"/>
    <property type="evidence" value="ECO:0007669"/>
    <property type="project" value="UniProtKB-EC"/>
</dbReference>
<reference evidence="6 7" key="1">
    <citation type="submission" date="2018-06" db="EMBL/GenBank/DDBJ databases">
        <title>Genomic Encyclopedia of Type Strains, Phase IV (KMG-IV): sequencing the most valuable type-strain genomes for metagenomic binning, comparative biology and taxonomic classification.</title>
        <authorList>
            <person name="Goeker M."/>
        </authorList>
    </citation>
    <scope>NUCLEOTIDE SEQUENCE [LARGE SCALE GENOMIC DNA]</scope>
    <source>
        <strain evidence="6 7">DSM 25532</strain>
    </source>
</reference>
<keyword evidence="7" id="KW-1185">Reference proteome</keyword>
<evidence type="ECO:0000256" key="2">
    <source>
        <dbReference type="ARBA" id="ARBA00038209"/>
    </source>
</evidence>
<dbReference type="PANTHER" id="PTHR43174:SF2">
    <property type="entry name" value="UDP-N-ACETYLGLUCOSAMINE 2-EPIMERASE"/>
    <property type="match status" value="1"/>
</dbReference>
<sequence>MKRRILVLLGTRPEAIKLAPVIMALRKREADFETVVCSTGQHREMLDQAMNAFGLKTDIDLGLMTPGQTLAGISSLAFAAIDRVLEEVKPDAILVQGDTTTAMCGAMCGFYRRIVVGHVEAGLRTGQIYSPFPEEVNRSIITKVASLHFVPTERSAENLRREGVSESQIHLTGNTVVDALQWVRAGLPKEAPAEVPAHVAADLQVKRLLLVTGHRRESFGEGMASMCRALRALADRHEDAVIVYPVHLNPNVRQQVFTILKDHPRVHLLEPVSYPTLLWLMEHSTLILSDSGGIQEEAPSFGKPLLVLRDTTERPEVIDAGCAMLVGTDEARIVAEANRLLEDADAYATMANRKNPFGDGTASEKIATALQRMVWSIAPLAALTQKFILQACATNHW</sequence>
<dbReference type="SUPFAM" id="SSF53756">
    <property type="entry name" value="UDP-Glycosyltransferase/glycogen phosphorylase"/>
    <property type="match status" value="1"/>
</dbReference>
<evidence type="ECO:0000259" key="5">
    <source>
        <dbReference type="Pfam" id="PF02350"/>
    </source>
</evidence>
<dbReference type="InterPro" id="IPR029767">
    <property type="entry name" value="WecB-like"/>
</dbReference>
<comment type="similarity">
    <text evidence="2 4">Belongs to the UDP-N-acetylglucosamine 2-epimerase family.</text>
</comment>
<dbReference type="EMBL" id="QNRR01000003">
    <property type="protein sequence ID" value="RBP45309.1"/>
    <property type="molecule type" value="Genomic_DNA"/>
</dbReference>
<dbReference type="NCBIfam" id="TIGR00236">
    <property type="entry name" value="wecB"/>
    <property type="match status" value="1"/>
</dbReference>
<dbReference type="CDD" id="cd03786">
    <property type="entry name" value="GTB_UDP-GlcNAc_2-Epimerase"/>
    <property type="match status" value="1"/>
</dbReference>